<accession>A0A9X3X9W1</accession>
<evidence type="ECO:0000313" key="2">
    <source>
        <dbReference type="EMBL" id="MDC3986907.1"/>
    </source>
</evidence>
<gene>
    <name evidence="2" type="ORF">KEG57_40930</name>
</gene>
<sequence>MATKKTTKTAAGAKGGKSAGKTTTKGTASKDKTGPRKASVGGGGGSTKGNGSAG</sequence>
<name>A0A9X3X9W1_9BACT</name>
<organism evidence="2 3">
    <name type="scientific">Polyangium jinanense</name>
    <dbReference type="NCBI Taxonomy" id="2829994"/>
    <lineage>
        <taxon>Bacteria</taxon>
        <taxon>Pseudomonadati</taxon>
        <taxon>Myxococcota</taxon>
        <taxon>Polyangia</taxon>
        <taxon>Polyangiales</taxon>
        <taxon>Polyangiaceae</taxon>
        <taxon>Polyangium</taxon>
    </lineage>
</organism>
<dbReference type="AlphaFoldDB" id="A0A9X3X9W1"/>
<evidence type="ECO:0000313" key="3">
    <source>
        <dbReference type="Proteomes" id="UP001151081"/>
    </source>
</evidence>
<feature type="compositionally biased region" description="Gly residues" evidence="1">
    <location>
        <begin position="40"/>
        <end position="54"/>
    </location>
</feature>
<keyword evidence="3" id="KW-1185">Reference proteome</keyword>
<proteinExistence type="predicted"/>
<dbReference type="Proteomes" id="UP001151081">
    <property type="component" value="Unassembled WGS sequence"/>
</dbReference>
<feature type="region of interest" description="Disordered" evidence="1">
    <location>
        <begin position="1"/>
        <end position="54"/>
    </location>
</feature>
<reference evidence="2 3" key="1">
    <citation type="submission" date="2021-04" db="EMBL/GenBank/DDBJ databases">
        <title>Genome analysis of Polyangium sp.</title>
        <authorList>
            <person name="Li Y."/>
            <person name="Wang J."/>
        </authorList>
    </citation>
    <scope>NUCLEOTIDE SEQUENCE [LARGE SCALE GENOMIC DNA]</scope>
    <source>
        <strain evidence="2 3">SDU14</strain>
    </source>
</reference>
<feature type="compositionally biased region" description="Low complexity" evidence="1">
    <location>
        <begin position="1"/>
        <end position="12"/>
    </location>
</feature>
<comment type="caution">
    <text evidence="2">The sequence shown here is derived from an EMBL/GenBank/DDBJ whole genome shotgun (WGS) entry which is preliminary data.</text>
</comment>
<dbReference type="EMBL" id="JAGTJJ010000045">
    <property type="protein sequence ID" value="MDC3986907.1"/>
    <property type="molecule type" value="Genomic_DNA"/>
</dbReference>
<protein>
    <submittedName>
        <fullName evidence="2">Uncharacterized protein</fullName>
    </submittedName>
</protein>
<evidence type="ECO:0000256" key="1">
    <source>
        <dbReference type="SAM" id="MobiDB-lite"/>
    </source>
</evidence>
<dbReference type="RefSeq" id="WP_272426478.1">
    <property type="nucleotide sequence ID" value="NZ_JAGTJJ010000045.1"/>
</dbReference>